<dbReference type="Proteomes" id="UP000077202">
    <property type="component" value="Unassembled WGS sequence"/>
</dbReference>
<feature type="compositionally biased region" description="Basic and acidic residues" evidence="1">
    <location>
        <begin position="159"/>
        <end position="168"/>
    </location>
</feature>
<protein>
    <submittedName>
        <fullName evidence="3">Uncharacterized protein</fullName>
    </submittedName>
</protein>
<feature type="compositionally biased region" description="Basic residues" evidence="1">
    <location>
        <begin position="280"/>
        <end position="290"/>
    </location>
</feature>
<comment type="caution">
    <text evidence="3">The sequence shown here is derived from an EMBL/GenBank/DDBJ whole genome shotgun (WGS) entry which is preliminary data.</text>
</comment>
<evidence type="ECO:0000313" key="3">
    <source>
        <dbReference type="EMBL" id="OAE32076.1"/>
    </source>
</evidence>
<proteinExistence type="predicted"/>
<feature type="compositionally biased region" description="Basic and acidic residues" evidence="1">
    <location>
        <begin position="260"/>
        <end position="274"/>
    </location>
</feature>
<sequence>MAIGDVLLVVVEQDPDWSMGNRAESSVRGLSSGESQVPKRVWVLGKYAAFAMLLLTALPILIPIGFMLLVITLPLCLPLGCGVGVILCMKRWVKIPRRHQQVLHLSDFVDPCSISPSRSQSSSKSVIARSDADLFVDPETDRHIKEKEKEETGQEETLETPHEQDVKKKPGKTRGGSYMIKLPQSDPGTQVPIAGSQAAQPAGTEGVDSRNAESNRIEIPDAGTGEEQKEVVSATSTGVSSSSGGPTTPEHGHPIPTNLRSHDHVQYVKDDSPRVGRGLFKSRRRKQQNK</sequence>
<evidence type="ECO:0000256" key="1">
    <source>
        <dbReference type="SAM" id="MobiDB-lite"/>
    </source>
</evidence>
<reference evidence="3" key="1">
    <citation type="submission" date="2016-03" db="EMBL/GenBank/DDBJ databases">
        <title>Mechanisms controlling the formation of the plant cell surface in tip-growing cells are functionally conserved among land plants.</title>
        <authorList>
            <person name="Honkanen S."/>
            <person name="Jones V.A."/>
            <person name="Morieri G."/>
            <person name="Champion C."/>
            <person name="Hetherington A.J."/>
            <person name="Kelly S."/>
            <person name="Saint-Marcoux D."/>
            <person name="Proust H."/>
            <person name="Prescott H."/>
            <person name="Dolan L."/>
        </authorList>
    </citation>
    <scope>NUCLEOTIDE SEQUENCE [LARGE SCALE GENOMIC DNA]</scope>
    <source>
        <tissue evidence="3">Whole gametophyte</tissue>
    </source>
</reference>
<feature type="compositionally biased region" description="Basic and acidic residues" evidence="1">
    <location>
        <begin position="139"/>
        <end position="152"/>
    </location>
</feature>
<feature type="transmembrane region" description="Helical" evidence="2">
    <location>
        <begin position="41"/>
        <end position="62"/>
    </location>
</feature>
<organism evidence="3 4">
    <name type="scientific">Marchantia polymorpha subsp. ruderalis</name>
    <dbReference type="NCBI Taxonomy" id="1480154"/>
    <lineage>
        <taxon>Eukaryota</taxon>
        <taxon>Viridiplantae</taxon>
        <taxon>Streptophyta</taxon>
        <taxon>Embryophyta</taxon>
        <taxon>Marchantiophyta</taxon>
        <taxon>Marchantiopsida</taxon>
        <taxon>Marchantiidae</taxon>
        <taxon>Marchantiales</taxon>
        <taxon>Marchantiaceae</taxon>
        <taxon>Marchantia</taxon>
    </lineage>
</organism>
<name>A0A176WIR4_MARPO</name>
<keyword evidence="4" id="KW-1185">Reference proteome</keyword>
<accession>A0A176WIR4</accession>
<feature type="transmembrane region" description="Helical" evidence="2">
    <location>
        <begin position="68"/>
        <end position="89"/>
    </location>
</feature>
<keyword evidence="2" id="KW-1133">Transmembrane helix</keyword>
<keyword evidence="2" id="KW-0812">Transmembrane</keyword>
<gene>
    <name evidence="3" type="ORF">AXG93_2278s1560</name>
</gene>
<dbReference type="EMBL" id="LVLJ01000898">
    <property type="protein sequence ID" value="OAE32076.1"/>
    <property type="molecule type" value="Genomic_DNA"/>
</dbReference>
<evidence type="ECO:0000256" key="2">
    <source>
        <dbReference type="SAM" id="Phobius"/>
    </source>
</evidence>
<feature type="compositionally biased region" description="Basic and acidic residues" evidence="1">
    <location>
        <begin position="207"/>
        <end position="219"/>
    </location>
</feature>
<evidence type="ECO:0000313" key="4">
    <source>
        <dbReference type="Proteomes" id="UP000077202"/>
    </source>
</evidence>
<keyword evidence="2" id="KW-0472">Membrane</keyword>
<feature type="region of interest" description="Disordered" evidence="1">
    <location>
        <begin position="137"/>
        <end position="290"/>
    </location>
</feature>
<dbReference type="AlphaFoldDB" id="A0A176WIR4"/>
<feature type="compositionally biased region" description="Low complexity" evidence="1">
    <location>
        <begin position="231"/>
        <end position="249"/>
    </location>
</feature>